<organism evidence="3 4">
    <name type="scientific">Amycolatopsis carbonis</name>
    <dbReference type="NCBI Taxonomy" id="715471"/>
    <lineage>
        <taxon>Bacteria</taxon>
        <taxon>Bacillati</taxon>
        <taxon>Actinomycetota</taxon>
        <taxon>Actinomycetes</taxon>
        <taxon>Pseudonocardiales</taxon>
        <taxon>Pseudonocardiaceae</taxon>
        <taxon>Amycolatopsis</taxon>
    </lineage>
</organism>
<dbReference type="InterPro" id="IPR001375">
    <property type="entry name" value="Peptidase_S9_cat"/>
</dbReference>
<keyword evidence="4" id="KW-1185">Reference proteome</keyword>
<evidence type="ECO:0000259" key="2">
    <source>
        <dbReference type="Pfam" id="PF00326"/>
    </source>
</evidence>
<dbReference type="Gene3D" id="3.40.50.1820">
    <property type="entry name" value="alpha/beta hydrolase"/>
    <property type="match status" value="1"/>
</dbReference>
<feature type="domain" description="Peptidase S9 prolyl oligopeptidase catalytic" evidence="2">
    <location>
        <begin position="75"/>
        <end position="211"/>
    </location>
</feature>
<dbReference type="SUPFAM" id="SSF53474">
    <property type="entry name" value="alpha/beta-Hydrolases"/>
    <property type="match status" value="1"/>
</dbReference>
<keyword evidence="1" id="KW-0378">Hydrolase</keyword>
<dbReference type="GO" id="GO:0006508">
    <property type="term" value="P:proteolysis"/>
    <property type="evidence" value="ECO:0007669"/>
    <property type="project" value="InterPro"/>
</dbReference>
<evidence type="ECO:0000313" key="3">
    <source>
        <dbReference type="EMBL" id="WIX82519.1"/>
    </source>
</evidence>
<dbReference type="KEGG" id="acab:QRX50_17990"/>
<dbReference type="InterPro" id="IPR029058">
    <property type="entry name" value="AB_hydrolase_fold"/>
</dbReference>
<dbReference type="PANTHER" id="PTHR48081">
    <property type="entry name" value="AB HYDROLASE SUPERFAMILY PROTEIN C4A8.06C"/>
    <property type="match status" value="1"/>
</dbReference>
<evidence type="ECO:0000256" key="1">
    <source>
        <dbReference type="ARBA" id="ARBA00022801"/>
    </source>
</evidence>
<dbReference type="Pfam" id="PF00326">
    <property type="entry name" value="Peptidase_S9"/>
    <property type="match status" value="1"/>
</dbReference>
<sequence length="227" mass="23916">MRTIRYGGEPSQFVELHGDNPVRGTAFLLHGGWWRAQRDLHLMDALAADLVAAGWLVANLEYRRIDGDTGGWPQTLDDVLAAMAAVPVAEGLPMIAVGHSAGGHLALLAAATVKPSAVIGLAPITDVPRSAAEGLGEGAASLFLPSPDPAASPLTCLPIGVPQLIVHGDADVRVPIDHSRAYAEAARAAGDDDVTLTELPGVDHFRVIDPADEPWQHARTWLTTRFG</sequence>
<dbReference type="EMBL" id="CP127294">
    <property type="protein sequence ID" value="WIX82519.1"/>
    <property type="molecule type" value="Genomic_DNA"/>
</dbReference>
<dbReference type="RefSeq" id="WP_285973087.1">
    <property type="nucleotide sequence ID" value="NZ_CP127294.1"/>
</dbReference>
<dbReference type="GO" id="GO:0008236">
    <property type="term" value="F:serine-type peptidase activity"/>
    <property type="evidence" value="ECO:0007669"/>
    <property type="project" value="InterPro"/>
</dbReference>
<dbReference type="Proteomes" id="UP001236014">
    <property type="component" value="Chromosome"/>
</dbReference>
<dbReference type="AlphaFoldDB" id="A0A9Y2INC6"/>
<dbReference type="InterPro" id="IPR050300">
    <property type="entry name" value="GDXG_lipolytic_enzyme"/>
</dbReference>
<gene>
    <name evidence="3" type="ORF">QRX50_17990</name>
</gene>
<proteinExistence type="predicted"/>
<name>A0A9Y2INC6_9PSEU</name>
<protein>
    <submittedName>
        <fullName evidence="3">Prolyl oligopeptidase family serine peptidase</fullName>
    </submittedName>
</protein>
<evidence type="ECO:0000313" key="4">
    <source>
        <dbReference type="Proteomes" id="UP001236014"/>
    </source>
</evidence>
<reference evidence="3 4" key="1">
    <citation type="submission" date="2023-06" db="EMBL/GenBank/DDBJ databases">
        <authorList>
            <person name="Oyuntsetseg B."/>
            <person name="Kim S.B."/>
        </authorList>
    </citation>
    <scope>NUCLEOTIDE SEQUENCE [LARGE SCALE GENOMIC DNA]</scope>
    <source>
        <strain evidence="3 4">2-15</strain>
    </source>
</reference>
<accession>A0A9Y2INC6</accession>